<comment type="caution">
    <text evidence="2">The sequence shown here is derived from an EMBL/GenBank/DDBJ whole genome shotgun (WGS) entry which is preliminary data.</text>
</comment>
<proteinExistence type="predicted"/>
<protein>
    <submittedName>
        <fullName evidence="2">Uncharacterized protein</fullName>
    </submittedName>
</protein>
<organism evidence="2">
    <name type="scientific">Tanacetum cinerariifolium</name>
    <name type="common">Dalmatian daisy</name>
    <name type="synonym">Chrysanthemum cinerariifolium</name>
    <dbReference type="NCBI Taxonomy" id="118510"/>
    <lineage>
        <taxon>Eukaryota</taxon>
        <taxon>Viridiplantae</taxon>
        <taxon>Streptophyta</taxon>
        <taxon>Embryophyta</taxon>
        <taxon>Tracheophyta</taxon>
        <taxon>Spermatophyta</taxon>
        <taxon>Magnoliopsida</taxon>
        <taxon>eudicotyledons</taxon>
        <taxon>Gunneridae</taxon>
        <taxon>Pentapetalae</taxon>
        <taxon>asterids</taxon>
        <taxon>campanulids</taxon>
        <taxon>Asterales</taxon>
        <taxon>Asteraceae</taxon>
        <taxon>Asteroideae</taxon>
        <taxon>Anthemideae</taxon>
        <taxon>Anthemidinae</taxon>
        <taxon>Tanacetum</taxon>
    </lineage>
</organism>
<reference evidence="2" key="1">
    <citation type="journal article" date="2019" name="Sci. Rep.">
        <title>Draft genome of Tanacetum cinerariifolium, the natural source of mosquito coil.</title>
        <authorList>
            <person name="Yamashiro T."/>
            <person name="Shiraishi A."/>
            <person name="Satake H."/>
            <person name="Nakayama K."/>
        </authorList>
    </citation>
    <scope>NUCLEOTIDE SEQUENCE</scope>
</reference>
<dbReference type="EMBL" id="BKCJ011765907">
    <property type="protein sequence ID" value="GFD51116.1"/>
    <property type="molecule type" value="Genomic_DNA"/>
</dbReference>
<evidence type="ECO:0000256" key="1">
    <source>
        <dbReference type="SAM" id="MobiDB-lite"/>
    </source>
</evidence>
<accession>A0A699WZR7</accession>
<feature type="region of interest" description="Disordered" evidence="1">
    <location>
        <begin position="1"/>
        <end position="43"/>
    </location>
</feature>
<name>A0A699WZR7_TANCI</name>
<gene>
    <name evidence="2" type="ORF">Tci_923085</name>
</gene>
<evidence type="ECO:0000313" key="2">
    <source>
        <dbReference type="EMBL" id="GFD51116.1"/>
    </source>
</evidence>
<feature type="non-terminal residue" evidence="2">
    <location>
        <position position="1"/>
    </location>
</feature>
<sequence length="43" mass="4517">FQGETPSNAGSQEDDSNSDDEPDVLIIQSTPTPVVPIVDEATT</sequence>
<feature type="compositionally biased region" description="Acidic residues" evidence="1">
    <location>
        <begin position="12"/>
        <end position="23"/>
    </location>
</feature>
<dbReference type="AlphaFoldDB" id="A0A699WZR7"/>
<feature type="compositionally biased region" description="Polar residues" evidence="1">
    <location>
        <begin position="1"/>
        <end position="11"/>
    </location>
</feature>